<reference evidence="2" key="1">
    <citation type="submission" date="2022-01" db="EMBL/GenBank/DDBJ databases">
        <authorList>
            <person name="Braso-Vives M."/>
        </authorList>
    </citation>
    <scope>NUCLEOTIDE SEQUENCE</scope>
</reference>
<feature type="compositionally biased region" description="Acidic residues" evidence="1">
    <location>
        <begin position="488"/>
        <end position="498"/>
    </location>
</feature>
<dbReference type="SUPFAM" id="SSF56672">
    <property type="entry name" value="DNA/RNA polymerases"/>
    <property type="match status" value="1"/>
</dbReference>
<dbReference type="InterPro" id="IPR043502">
    <property type="entry name" value="DNA/RNA_pol_sf"/>
</dbReference>
<protein>
    <submittedName>
        <fullName evidence="2">Hypp1359 protein</fullName>
    </submittedName>
</protein>
<dbReference type="PANTHER" id="PTHR33206">
    <property type="entry name" value="PROTEIN CBG10425"/>
    <property type="match status" value="1"/>
</dbReference>
<feature type="region of interest" description="Disordered" evidence="1">
    <location>
        <begin position="481"/>
        <end position="501"/>
    </location>
</feature>
<evidence type="ECO:0000256" key="1">
    <source>
        <dbReference type="SAM" id="MobiDB-lite"/>
    </source>
</evidence>
<dbReference type="Gene3D" id="3.40.960.10">
    <property type="entry name" value="VSR Endonuclease"/>
    <property type="match status" value="1"/>
</dbReference>
<evidence type="ECO:0000313" key="3">
    <source>
        <dbReference type="Proteomes" id="UP000838412"/>
    </source>
</evidence>
<dbReference type="Proteomes" id="UP000838412">
    <property type="component" value="Chromosome 2"/>
</dbReference>
<gene>
    <name evidence="2" type="primary">Hypp1359</name>
    <name evidence="2" type="ORF">BLAG_LOCUS13855</name>
</gene>
<organism evidence="2 3">
    <name type="scientific">Branchiostoma lanceolatum</name>
    <name type="common">Common lancelet</name>
    <name type="synonym">Amphioxus lanceolatum</name>
    <dbReference type="NCBI Taxonomy" id="7740"/>
    <lineage>
        <taxon>Eukaryota</taxon>
        <taxon>Metazoa</taxon>
        <taxon>Chordata</taxon>
        <taxon>Cephalochordata</taxon>
        <taxon>Leptocardii</taxon>
        <taxon>Amphioxiformes</taxon>
        <taxon>Branchiostomatidae</taxon>
        <taxon>Branchiostoma</taxon>
    </lineage>
</organism>
<keyword evidence="3" id="KW-1185">Reference proteome</keyword>
<dbReference type="EMBL" id="OV696687">
    <property type="protein sequence ID" value="CAH1254453.1"/>
    <property type="molecule type" value="Genomic_DNA"/>
</dbReference>
<evidence type="ECO:0000313" key="2">
    <source>
        <dbReference type="EMBL" id="CAH1254453.1"/>
    </source>
</evidence>
<proteinExistence type="predicted"/>
<name>A0A8K0EMT9_BRALA</name>
<dbReference type="PANTHER" id="PTHR33206:SF1">
    <property type="entry name" value="DNA-DIRECTED DNA POLYMERASE"/>
    <property type="match status" value="1"/>
</dbReference>
<dbReference type="OrthoDB" id="5988713at2759"/>
<accession>A0A8K0EMT9</accession>
<sequence>MRHNAASGRESPILLQEDPLEIRDDLVTPDDEGEQDNVALIQVYREKWHAIRTHFKRDRKVQDEYNFRLHSTSVDELSSKVWTVFRDQNTAFKLSVSFGFILRNSETGELRYYYACKNNHCFLEKPVLVENEDGIRDFLDKVTTIDILECARQQRPDSKWTVEAVPNVTFFVAKLNGHPIGTATNLPAYLVNSKAVDSLHRGSHGQYQDNLCFFRCLTTHIGGSSKDLEAATKIHYQKFLTETGKTKDKFQGVTLGMLDELERLFQLNIYVYSLQPNDEETDEENDYFAELVRRPLSRHKDTMYLNLYQTHFSYIKDFKKYAKSYACPKCGKKWKDAYKLNRHELTCDGAIRYEYPGGAYHLPPTIFEKLKDEGIVVPQEDRYYPFRATYDIECLLKPLEDDKTPKLQWEAVHELLSVSVCSNVPEYTKPQCFVSGGDPSVVVKDMIEYLLQISRTAYDVLRRKVAWVFEEIERRRQRDLEQVMEGEKESDESVDGDDQDTKGKKHYLTKLIDEYDRYLRQLVVIGFNTGKYDLNAMKKVFFPDLFDQQSRLRPIKRNNDFMSIETEDLKFLDLTNYVAPGFSYAAVLAAYGCTETKGFFPYEWMDSLEKLERTELPPASAFYSKLKMAHISEEDYSYCQEVWKDHDMHTMKDFLTWYNDKDVVPMLDAVQRMSDFYKDRQIDMFKDGISVPGLTMKYLFMDIGDTYFTCMDNEDVYKLFKNNIVGGPSIIFHRYHQRGVTCIREREMKEDGREPKTCQKVIGYDANALYLWSLMQDMPTGCYIRRRAEEGFKREYSQRVGRMATQWLEWVGYQQGKVIRHKFNNTEKRIGPRQLPVDGFCSDTGEIFQFHGCYFHGHECSLTTKHRSDVLTAKSMSEKFEKTIQTTEYLRGLGYTVTEMWECQWRRLQRCDPRVSTFLAQYKTPTENKYKMSEDQILHAICAGEMFGVIECDISVPEEHKKNFEEMPPIFKNVDISIDDIGPFMKQYAETNNIMTKPRRSLIGSMFGKKILLATPLLQWYLEKGLVVSHIHQVLEYVPKACFRAFGDRVSDARRDGDKDKSKKIIADTMKLIGNSAYGKTVTNKEKQLDVEFCRDAVTATRKINTPRFRHADEVTDDFYEMQLTKKVIKFNLPLQIGFFVYQYAKLRMLEFYYDVMIKFVDRSDFQYCEMDTDSAYIAISADRFEDVIKPNMLDEYKKEKHLWFPRTDTQENAAFDKRKPGLFKEEWSGDGIVGLCSKTYYCFGGDENDEDKFSCKGVSKKGNEINFQTYLNVLETQKSGQGMNRGFRVRDNQMFTYSQARDAFSYFYPKRQVLNDGVTTLPLNI</sequence>